<organism evidence="2 3">
    <name type="scientific">Rhizophagus irregularis</name>
    <dbReference type="NCBI Taxonomy" id="588596"/>
    <lineage>
        <taxon>Eukaryota</taxon>
        <taxon>Fungi</taxon>
        <taxon>Fungi incertae sedis</taxon>
        <taxon>Mucoromycota</taxon>
        <taxon>Glomeromycotina</taxon>
        <taxon>Glomeromycetes</taxon>
        <taxon>Glomerales</taxon>
        <taxon>Glomeraceae</taxon>
        <taxon>Rhizophagus</taxon>
    </lineage>
</organism>
<gene>
    <name evidence="2" type="ORF">RhiirC2_805043</name>
</gene>
<evidence type="ECO:0000313" key="3">
    <source>
        <dbReference type="Proteomes" id="UP000233469"/>
    </source>
</evidence>
<comment type="caution">
    <text evidence="2">The sequence shown here is derived from an EMBL/GenBank/DDBJ whole genome shotgun (WGS) entry which is preliminary data.</text>
</comment>
<feature type="compositionally biased region" description="Basic and acidic residues" evidence="1">
    <location>
        <begin position="1"/>
        <end position="10"/>
    </location>
</feature>
<protein>
    <submittedName>
        <fullName evidence="2">Uncharacterized protein</fullName>
    </submittedName>
</protein>
<evidence type="ECO:0000313" key="2">
    <source>
        <dbReference type="EMBL" id="PKK41097.1"/>
    </source>
</evidence>
<dbReference type="VEuPathDB" id="FungiDB:RhiirA1_480386"/>
<feature type="region of interest" description="Disordered" evidence="1">
    <location>
        <begin position="1"/>
        <end position="78"/>
    </location>
</feature>
<dbReference type="AlphaFoldDB" id="A0A2N1KVK6"/>
<reference evidence="2 3" key="1">
    <citation type="submission" date="2016-04" db="EMBL/GenBank/DDBJ databases">
        <title>Genome analyses suggest a sexual origin of heterokaryosis in a supposedly ancient asexual fungus.</title>
        <authorList>
            <person name="Ropars J."/>
            <person name="Sedzielewska K."/>
            <person name="Noel J."/>
            <person name="Charron P."/>
            <person name="Farinelli L."/>
            <person name="Marton T."/>
            <person name="Kruger M."/>
            <person name="Pelin A."/>
            <person name="Brachmann A."/>
            <person name="Corradi N."/>
        </authorList>
    </citation>
    <scope>NUCLEOTIDE SEQUENCE [LARGE SCALE GENOMIC DNA]</scope>
    <source>
        <strain evidence="2 3">C2</strain>
    </source>
</reference>
<dbReference type="Proteomes" id="UP000233469">
    <property type="component" value="Unassembled WGS sequence"/>
</dbReference>
<proteinExistence type="predicted"/>
<feature type="compositionally biased region" description="Basic and acidic residues" evidence="1">
    <location>
        <begin position="17"/>
        <end position="78"/>
    </location>
</feature>
<reference evidence="2 3" key="2">
    <citation type="submission" date="2017-10" db="EMBL/GenBank/DDBJ databases">
        <title>Extensive intraspecific genome diversity in a model arbuscular mycorrhizal fungus.</title>
        <authorList>
            <person name="Chen E.C.H."/>
            <person name="Morin E."/>
            <person name="Baudet D."/>
            <person name="Noel J."/>
            <person name="Ndikumana S."/>
            <person name="Charron P."/>
            <person name="St-Onge C."/>
            <person name="Giorgi J."/>
            <person name="Grigoriev I.V."/>
            <person name="Roux C."/>
            <person name="Martin F.M."/>
            <person name="Corradi N."/>
        </authorList>
    </citation>
    <scope>NUCLEOTIDE SEQUENCE [LARGE SCALE GENOMIC DNA]</scope>
    <source>
        <strain evidence="2 3">C2</strain>
    </source>
</reference>
<dbReference type="EMBL" id="LLXL01010047">
    <property type="protein sequence ID" value="PKK41097.1"/>
    <property type="molecule type" value="Genomic_DNA"/>
</dbReference>
<dbReference type="VEuPathDB" id="FungiDB:RhiirFUN_007604"/>
<name>A0A2N1KVK6_9GLOM</name>
<sequence>MDNKFISRDILRKHKAKENETSSQRETRLAKQREITQQKRARENAEEREACDARDKERKRVKLATETDEQREKRLSNYHERRKYLKNISKYNDPRLEFATKKSTATKSAAKVSR</sequence>
<evidence type="ECO:0000256" key="1">
    <source>
        <dbReference type="SAM" id="MobiDB-lite"/>
    </source>
</evidence>
<accession>A0A2N1KVK6</accession>